<name>A0ABR5NDV8_BRECH</name>
<evidence type="ECO:0000259" key="1">
    <source>
        <dbReference type="Pfam" id="PF01968"/>
    </source>
</evidence>
<accession>A0ABR5NDV8</accession>
<evidence type="ECO:0008006" key="5">
    <source>
        <dbReference type="Google" id="ProtNLM"/>
    </source>
</evidence>
<dbReference type="EMBL" id="LJJB01000007">
    <property type="protein sequence ID" value="KQL49589.1"/>
    <property type="molecule type" value="Genomic_DNA"/>
</dbReference>
<keyword evidence="4" id="KW-1185">Reference proteome</keyword>
<dbReference type="PANTHER" id="PTHR11365">
    <property type="entry name" value="5-OXOPROLINASE RELATED"/>
    <property type="match status" value="1"/>
</dbReference>
<evidence type="ECO:0000313" key="3">
    <source>
        <dbReference type="EMBL" id="KQL49589.1"/>
    </source>
</evidence>
<sequence length="474" mass="51858">MYRLGIDVDNATTTGILMDGHGSIVCFAKTHTSADLVGGISLILNKIGRQREDACMNIREVIMGTDYFANALLGGKNLSKVCSVRIGQTRNTIPPLYGGSDYLCRAIGQTTIHITGGHEIDGSLAWLEPSKQDLESGLRSIKDQGFKAFAITGAFSPVNNDHENKVARWIREIVGEDCSITTSHELGSIGFLERENSAILNASLSKLITLSLQGLEGLIQKHNIEARIYFTQNDGSLMSYESVLRHPIRTLGSRISNSFRGASLLTKLNDCVIVDVSQSRVSIGALEGGFPREKRRNQAIAGVRVNLQMPDIISLSLEKKDLSLDMPDCIDDDSLDAIYHAIQRFQPRFEPLPIVFVGEGSERVASAFPYPWADVLHPKDYQNVSAIGACIAPVSGKVDRIYWLEEREREEIIQVAKAAAIQAAIDGGAAPRSVFVQTVETIPLSYMPTKALRIKVKAIGKLGFRDKNEAGFKG</sequence>
<feature type="domain" description="Hydantoinase/oxoprolinase N-terminal" evidence="2">
    <location>
        <begin position="3"/>
        <end position="173"/>
    </location>
</feature>
<dbReference type="Pfam" id="PF01968">
    <property type="entry name" value="Hydantoinase_A"/>
    <property type="match status" value="1"/>
</dbReference>
<proteinExistence type="predicted"/>
<dbReference type="Pfam" id="PF05378">
    <property type="entry name" value="Hydant_A_N"/>
    <property type="match status" value="1"/>
</dbReference>
<protein>
    <recommendedName>
        <fullName evidence="5">Hydantoinase</fullName>
    </recommendedName>
</protein>
<organism evidence="3 4">
    <name type="scientific">Brevibacillus choshinensis</name>
    <dbReference type="NCBI Taxonomy" id="54911"/>
    <lineage>
        <taxon>Bacteria</taxon>
        <taxon>Bacillati</taxon>
        <taxon>Bacillota</taxon>
        <taxon>Bacilli</taxon>
        <taxon>Bacillales</taxon>
        <taxon>Paenibacillaceae</taxon>
        <taxon>Brevibacillus</taxon>
    </lineage>
</organism>
<evidence type="ECO:0000259" key="2">
    <source>
        <dbReference type="Pfam" id="PF05378"/>
    </source>
</evidence>
<dbReference type="RefSeq" id="WP_055743897.1">
    <property type="nucleotide sequence ID" value="NZ_LJJB01000007.1"/>
</dbReference>
<dbReference type="InterPro" id="IPR008040">
    <property type="entry name" value="Hydant_A_N"/>
</dbReference>
<dbReference type="PANTHER" id="PTHR11365:SF10">
    <property type="entry name" value="HYDANTOINASE_OXOPROLINASE"/>
    <property type="match status" value="1"/>
</dbReference>
<dbReference type="InterPro" id="IPR045079">
    <property type="entry name" value="Oxoprolinase-like"/>
</dbReference>
<feature type="domain" description="Hydantoinase A/oxoprolinase" evidence="1">
    <location>
        <begin position="194"/>
        <end position="287"/>
    </location>
</feature>
<evidence type="ECO:0000313" key="4">
    <source>
        <dbReference type="Proteomes" id="UP000051063"/>
    </source>
</evidence>
<comment type="caution">
    <text evidence="3">The sequence shown here is derived from an EMBL/GenBank/DDBJ whole genome shotgun (WGS) entry which is preliminary data.</text>
</comment>
<dbReference type="Proteomes" id="UP000051063">
    <property type="component" value="Unassembled WGS sequence"/>
</dbReference>
<gene>
    <name evidence="3" type="ORF">AN963_07605</name>
</gene>
<reference evidence="3 4" key="1">
    <citation type="submission" date="2015-09" db="EMBL/GenBank/DDBJ databases">
        <title>Genome sequencing project for genomic taxonomy and phylogenomics of Bacillus-like bacteria.</title>
        <authorList>
            <person name="Liu B."/>
            <person name="Wang J."/>
            <person name="Zhu Y."/>
            <person name="Liu G."/>
            <person name="Chen Q."/>
            <person name="Chen Z."/>
            <person name="Lan J."/>
            <person name="Che J."/>
            <person name="Ge C."/>
            <person name="Shi H."/>
            <person name="Pan Z."/>
            <person name="Liu X."/>
        </authorList>
    </citation>
    <scope>NUCLEOTIDE SEQUENCE [LARGE SCALE GENOMIC DNA]</scope>
    <source>
        <strain evidence="3 4">DSM 8552</strain>
    </source>
</reference>
<dbReference type="InterPro" id="IPR002821">
    <property type="entry name" value="Hydantoinase_A"/>
</dbReference>